<dbReference type="Pfam" id="PF13374">
    <property type="entry name" value="TPR_10"/>
    <property type="match status" value="1"/>
</dbReference>
<dbReference type="InterPro" id="IPR019734">
    <property type="entry name" value="TPR_rpt"/>
</dbReference>
<comment type="similarity">
    <text evidence="2">Belongs to the CLU family.</text>
</comment>
<dbReference type="Pfam" id="PF15044">
    <property type="entry name" value="CLU_N"/>
    <property type="match status" value="1"/>
</dbReference>
<keyword evidence="2" id="KW-0694">RNA-binding</keyword>
<dbReference type="SUPFAM" id="SSF103107">
    <property type="entry name" value="Hypothetical protein c14orf129, hspc210"/>
    <property type="match status" value="1"/>
</dbReference>
<evidence type="ECO:0000256" key="2">
    <source>
        <dbReference type="HAMAP-Rule" id="MF_03013"/>
    </source>
</evidence>
<comment type="caution">
    <text evidence="6">The sequence shown here is derived from an EMBL/GenBank/DDBJ whole genome shotgun (WGS) entry which is preliminary data.</text>
</comment>
<evidence type="ECO:0000256" key="3">
    <source>
        <dbReference type="PROSITE-ProRule" id="PRU00339"/>
    </source>
</evidence>
<evidence type="ECO:0000313" key="7">
    <source>
        <dbReference type="Proteomes" id="UP001338125"/>
    </source>
</evidence>
<evidence type="ECO:0000313" key="6">
    <source>
        <dbReference type="EMBL" id="KAK5988757.1"/>
    </source>
</evidence>
<feature type="compositionally biased region" description="Polar residues" evidence="4">
    <location>
        <begin position="899"/>
        <end position="914"/>
    </location>
</feature>
<dbReference type="Pfam" id="PF13424">
    <property type="entry name" value="TPR_12"/>
    <property type="match status" value="2"/>
</dbReference>
<name>A0ABR0SA83_9HYPO</name>
<dbReference type="HAMAP" id="MF_03013">
    <property type="entry name" value="CLU"/>
    <property type="match status" value="1"/>
</dbReference>
<feature type="compositionally biased region" description="Basic and acidic residues" evidence="4">
    <location>
        <begin position="659"/>
        <end position="671"/>
    </location>
</feature>
<dbReference type="InterPro" id="IPR011990">
    <property type="entry name" value="TPR-like_helical_dom_sf"/>
</dbReference>
<feature type="domain" description="Clu" evidence="5">
    <location>
        <begin position="329"/>
        <end position="573"/>
    </location>
</feature>
<dbReference type="InterPro" id="IPR025697">
    <property type="entry name" value="CLU_dom"/>
</dbReference>
<dbReference type="Pfam" id="PF12807">
    <property type="entry name" value="eIF3_p135"/>
    <property type="match status" value="1"/>
</dbReference>
<keyword evidence="3" id="KW-0802">TPR repeat</keyword>
<feature type="region of interest" description="Disordered" evidence="4">
    <location>
        <begin position="617"/>
        <end position="671"/>
    </location>
</feature>
<dbReference type="PROSITE" id="PS51823">
    <property type="entry name" value="CLU"/>
    <property type="match status" value="1"/>
</dbReference>
<feature type="compositionally biased region" description="Basic and acidic residues" evidence="4">
    <location>
        <begin position="617"/>
        <end position="645"/>
    </location>
</feature>
<gene>
    <name evidence="2" type="primary">CLU1</name>
    <name evidence="2" type="synonym">TIF31</name>
    <name evidence="6" type="ORF">PT974_10246</name>
</gene>
<dbReference type="InterPro" id="IPR023231">
    <property type="entry name" value="GSKIP_dom_sf"/>
</dbReference>
<feature type="region of interest" description="Disordered" evidence="4">
    <location>
        <begin position="1"/>
        <end position="22"/>
    </location>
</feature>
<dbReference type="Gene3D" id="1.25.40.10">
    <property type="entry name" value="Tetratricopeptide repeat domain"/>
    <property type="match status" value="2"/>
</dbReference>
<feature type="compositionally biased region" description="Basic residues" evidence="4">
    <location>
        <begin position="1250"/>
        <end position="1267"/>
    </location>
</feature>
<dbReference type="Pfam" id="PF13236">
    <property type="entry name" value="CLU"/>
    <property type="match status" value="1"/>
</dbReference>
<feature type="compositionally biased region" description="Low complexity" evidence="4">
    <location>
        <begin position="1209"/>
        <end position="1222"/>
    </location>
</feature>
<dbReference type="CDD" id="cd15466">
    <property type="entry name" value="CLU-central"/>
    <property type="match status" value="1"/>
</dbReference>
<feature type="region of interest" description="Disordered" evidence="4">
    <location>
        <begin position="1203"/>
        <end position="1267"/>
    </location>
</feature>
<comment type="subcellular location">
    <subcellularLocation>
        <location evidence="2">Cytoplasm</location>
    </subcellularLocation>
</comment>
<feature type="compositionally biased region" description="Acidic residues" evidence="4">
    <location>
        <begin position="646"/>
        <end position="658"/>
    </location>
</feature>
<dbReference type="PANTHER" id="PTHR12601:SF6">
    <property type="entry name" value="CLUSTERED MITOCHONDRIA PROTEIN HOMOLOG"/>
    <property type="match status" value="1"/>
</dbReference>
<organism evidence="6 7">
    <name type="scientific">Cladobotryum mycophilum</name>
    <dbReference type="NCBI Taxonomy" id="491253"/>
    <lineage>
        <taxon>Eukaryota</taxon>
        <taxon>Fungi</taxon>
        <taxon>Dikarya</taxon>
        <taxon>Ascomycota</taxon>
        <taxon>Pezizomycotina</taxon>
        <taxon>Sordariomycetes</taxon>
        <taxon>Hypocreomycetidae</taxon>
        <taxon>Hypocreales</taxon>
        <taxon>Hypocreaceae</taxon>
        <taxon>Cladobotryum</taxon>
    </lineage>
</organism>
<dbReference type="InterPro" id="IPR033646">
    <property type="entry name" value="CLU-central"/>
</dbReference>
<dbReference type="InterPro" id="IPR027523">
    <property type="entry name" value="CLU_prot"/>
</dbReference>
<feature type="compositionally biased region" description="Basic and acidic residues" evidence="4">
    <location>
        <begin position="1231"/>
        <end position="1241"/>
    </location>
</feature>
<sequence>MAAEAHPAATSAEVNSIDESKGNMTVAPEAGAEGEADVAAEAIINLTIVLPDPKAEKMQIMVSTQEQIHEIRQSIIDLPAAFEYTCFHLEYNGQKINDFIPIAEIPDLGVDPEFHLVQDPYTEKEARIHLVRIRELIGAAGDRSDITQGVLPGLSLYESVARNVQAEAEGGQEQLTVKDYDFLAIPSLTNLVPEPIDPPPKTIKSVALSSWNPPPCHLRQRGHLLYIVVTTNEGEQFQITSHVSGYFVNKSSNAKFDPFPRPAPKGQSSHSLLELIGLVSPSFSESFIKLQDYNNQRDPLATFQITNAIPASPWVVPSPSSSVCAHTPDITRPQETYLLAGVDNTDTLRDWNEEFQSAKELPKETVQDRVFRERLSSKLFADYNDAATKGAVMVARGEIAPLNPTECRDAQIFVYNNIFFSFGADGVGTFTSEGGDEAARVATGKDVAGVRLVNQLDIDGLFTPATVVVDYLGKRIVGQSIVPGIFKQREPGENQIDYGAVDGKDVVAADDRFAPAFAQLSKALKVSKHPVWDKDGKRFDLEASVETKGLMGTDGRKYVLDLYRITPFDIAWLDEVAPADGQTEASEYPHRMTVLRPELVDSFGRYRMRQWVDKELARRAESKKDESKADSSEKDDPKEGESKEEASEEEELKQEESEETKADDEANDKDQPNLADFRFALNPDAFSGQVPQTDEEKAEFEADEQEVRAAGQYLREQVIPDLLRELSDSDISFPMDGQSLSRLLHKRGINVRYLGKVATLATDGRLRCLREICIQDMIARAFRHASATYLRALPVPFTPACISHLLNCLLGHGLNAEPTANIDASLRALYSDADLSFEKVTPEVLREAVEQQVLKRYRYKLSAQWFDEVRSMQLLREICLKLGIQVQAKEYAFEAGGRTETQPPSENNSSQTNGEAKAKKKKKVARDVSPPSPTLANVPHTFTPDDIVDVVPVVKHSCPRSALAEEALEAGRLSLLQNQKKLGQELLLESLSLHEQIYGILHPEVARVYNTLSMLYYQLDDKDAAVELARKAIIVAERTVGVDSAETLLNYLNLSLFLHQVGDSKAALAYSKHALKLWKIIYGPGHPDSITTINNAAVMLQHVKAYHESRLWFEESLRVCESVFGKQSVNSATLLFQLAQALALDHDSKAAVNRMRESYNIFLNELGPEDKNTKEAESWLEQLTQNAVSIAKHAKDVQAKRIRSGIRFPTTPAAQPTTTAPQRGGSQIDARSIDELMKYIEGDPNGPKSGSKKRPGRGNPKRRGAAQ</sequence>
<proteinExistence type="inferred from homology"/>
<dbReference type="EMBL" id="JAVFKD010000015">
    <property type="protein sequence ID" value="KAK5988757.1"/>
    <property type="molecule type" value="Genomic_DNA"/>
</dbReference>
<dbReference type="PROSITE" id="PS50005">
    <property type="entry name" value="TPR"/>
    <property type="match status" value="1"/>
</dbReference>
<evidence type="ECO:0000259" key="5">
    <source>
        <dbReference type="PROSITE" id="PS51823"/>
    </source>
</evidence>
<keyword evidence="1 2" id="KW-0963">Cytoplasm</keyword>
<comment type="function">
    <text evidence="2">mRNA-binding protein involved in proper cytoplasmic distribution of mitochondria.</text>
</comment>
<dbReference type="SUPFAM" id="SSF48452">
    <property type="entry name" value="TPR-like"/>
    <property type="match status" value="1"/>
</dbReference>
<protein>
    <recommendedName>
        <fullName evidence="2">Clustered mitochondria protein homolog</fullName>
    </recommendedName>
    <alternativeName>
        <fullName evidence="2">Protein TIF31 homolog</fullName>
    </alternativeName>
</protein>
<accession>A0ABR0SA83</accession>
<dbReference type="PANTHER" id="PTHR12601">
    <property type="entry name" value="EUKARYOTIC TRANSLATION INITIATION FACTOR 3 SUBUNIT EIF-3"/>
    <property type="match status" value="1"/>
</dbReference>
<dbReference type="Proteomes" id="UP001338125">
    <property type="component" value="Unassembled WGS sequence"/>
</dbReference>
<dbReference type="InterPro" id="IPR028275">
    <property type="entry name" value="CLU_N"/>
</dbReference>
<reference evidence="6 7" key="1">
    <citation type="submission" date="2024-01" db="EMBL/GenBank/DDBJ databases">
        <title>Complete genome of Cladobotryum mycophilum ATHUM6906.</title>
        <authorList>
            <person name="Christinaki A.C."/>
            <person name="Myridakis A.I."/>
            <person name="Kouvelis V.N."/>
        </authorList>
    </citation>
    <scope>NUCLEOTIDE SEQUENCE [LARGE SCALE GENOMIC DNA]</scope>
    <source>
        <strain evidence="6 7">ATHUM6906</strain>
    </source>
</reference>
<feature type="repeat" description="TPR" evidence="3">
    <location>
        <begin position="1006"/>
        <end position="1039"/>
    </location>
</feature>
<evidence type="ECO:0000256" key="4">
    <source>
        <dbReference type="SAM" id="MobiDB-lite"/>
    </source>
</evidence>
<comment type="subunit">
    <text evidence="2">May associate with the eukaryotic translation initiation factor 3 (eIF-3) complex.</text>
</comment>
<evidence type="ECO:0000256" key="1">
    <source>
        <dbReference type="ARBA" id="ARBA00022490"/>
    </source>
</evidence>
<feature type="compositionally biased region" description="Low complexity" evidence="4">
    <location>
        <begin position="1"/>
        <end position="12"/>
    </location>
</feature>
<feature type="region of interest" description="Disordered" evidence="4">
    <location>
        <begin position="896"/>
        <end position="940"/>
    </location>
</feature>
<keyword evidence="7" id="KW-1185">Reference proteome</keyword>